<reference evidence="3" key="1">
    <citation type="submission" date="2022-04" db="EMBL/GenBank/DDBJ databases">
        <title>Roseomonas acroporae sp. nov., isolated from coral Acropora digitifera.</title>
        <authorList>
            <person name="Sun H."/>
        </authorList>
    </citation>
    <scope>NUCLEOTIDE SEQUENCE</scope>
    <source>
        <strain evidence="3">NAR14</strain>
    </source>
</reference>
<feature type="coiled-coil region" evidence="1">
    <location>
        <begin position="157"/>
        <end position="243"/>
    </location>
</feature>
<gene>
    <name evidence="3" type="ORF">M0638_12850</name>
</gene>
<keyword evidence="2" id="KW-1133">Transmembrane helix</keyword>
<dbReference type="EMBL" id="JALPRX010000054">
    <property type="protein sequence ID" value="MCK8785274.1"/>
    <property type="molecule type" value="Genomic_DNA"/>
</dbReference>
<feature type="transmembrane region" description="Helical" evidence="2">
    <location>
        <begin position="30"/>
        <end position="49"/>
    </location>
</feature>
<sequence>MSDRPEPTAPEGAAIPVSTAPARRFHLDPAVLMLGIAGLVLVVVLGFLWRQPAVQGGSYVDPDRVEALETRVRQLGNLEPLAGRVQELEARSRELAALQERVQRLAVLDDRVRALEPLAQRVQQLQGLGDQVQQLAGLPDRVQQQIAAATAPLADRLQQLAAQAAPLADRLQALEARPAPDLAPLQSGLADLGRRLEAQDQTLRNLAARPAFDPAAVASREALDRLSQRADGLSAQMQALQAEQGRRLDAAERGTGERLAAIERGLTERVATLERTLGERVAGAETGAQQRVAALDTSLQGRIAALETALGQRVATAESGLGARLGALEQAQQRLAAVEGRAARLAAVDSVRALLEAGRPLAPALRNVPDAPAPLARFANAAPPTEASLRLAFDEHARAARAASDPGAQQQGVLDSALSRLSGLVTVRRGDQVVFGDAAAAEIEASRRALEAGDLDASLVPLRKLPPAAQEAMRPWVEQVQALIAARAALRQMAAG</sequence>
<name>A0A9X1Y788_9PROT</name>
<comment type="caution">
    <text evidence="3">The sequence shown here is derived from an EMBL/GenBank/DDBJ whole genome shotgun (WGS) entry which is preliminary data.</text>
</comment>
<proteinExistence type="predicted"/>
<evidence type="ECO:0000313" key="4">
    <source>
        <dbReference type="Proteomes" id="UP001139516"/>
    </source>
</evidence>
<dbReference type="AlphaFoldDB" id="A0A9X1Y788"/>
<keyword evidence="2" id="KW-0812">Transmembrane</keyword>
<accession>A0A9X1Y788</accession>
<evidence type="ECO:0000313" key="3">
    <source>
        <dbReference type="EMBL" id="MCK8785274.1"/>
    </source>
</evidence>
<organism evidence="3 4">
    <name type="scientific">Roseomonas acroporae</name>
    <dbReference type="NCBI Taxonomy" id="2937791"/>
    <lineage>
        <taxon>Bacteria</taxon>
        <taxon>Pseudomonadati</taxon>
        <taxon>Pseudomonadota</taxon>
        <taxon>Alphaproteobacteria</taxon>
        <taxon>Acetobacterales</taxon>
        <taxon>Roseomonadaceae</taxon>
        <taxon>Roseomonas</taxon>
    </lineage>
</organism>
<evidence type="ECO:0000256" key="1">
    <source>
        <dbReference type="SAM" id="Coils"/>
    </source>
</evidence>
<keyword evidence="4" id="KW-1185">Reference proteome</keyword>
<keyword evidence="2" id="KW-0472">Membrane</keyword>
<protein>
    <submittedName>
        <fullName evidence="3">Uncharacterized protein</fullName>
    </submittedName>
</protein>
<keyword evidence="1" id="KW-0175">Coiled coil</keyword>
<dbReference type="RefSeq" id="WP_248667397.1">
    <property type="nucleotide sequence ID" value="NZ_JALPRX010000054.1"/>
</dbReference>
<dbReference type="Proteomes" id="UP001139516">
    <property type="component" value="Unassembled WGS sequence"/>
</dbReference>
<evidence type="ECO:0000256" key="2">
    <source>
        <dbReference type="SAM" id="Phobius"/>
    </source>
</evidence>